<dbReference type="PROSITE" id="PS51450">
    <property type="entry name" value="LRR"/>
    <property type="match status" value="1"/>
</dbReference>
<dbReference type="EMBL" id="KZ150370">
    <property type="protein sequence ID" value="PZC71154.1"/>
    <property type="molecule type" value="Genomic_DNA"/>
</dbReference>
<feature type="non-terminal residue" evidence="1">
    <location>
        <position position="1"/>
    </location>
</feature>
<proteinExistence type="predicted"/>
<protein>
    <submittedName>
        <fullName evidence="1">Uncharacterized protein</fullName>
    </submittedName>
</protein>
<sequence>YGLKYHPHTFNSSTRPLSICRTSINSNTYKFSEHVTSLMNEDNYWGCFYVFPELYSDTFSPVVKIRDVEDVPELVGGELTRDMITACLTYLARTPILGDLVYIKLNLSGKHLIKIDVLEHYKFLVYLDLSSNLLTELNVLSNLPYLQFLSVAFNRLGTILEYKTRTFEDWTYLLITYSVLRI</sequence>
<dbReference type="InterPro" id="IPR032675">
    <property type="entry name" value="LRR_dom_sf"/>
</dbReference>
<dbReference type="OrthoDB" id="6334211at2759"/>
<dbReference type="Gene3D" id="3.80.10.10">
    <property type="entry name" value="Ribonuclease Inhibitor"/>
    <property type="match status" value="1"/>
</dbReference>
<evidence type="ECO:0000313" key="1">
    <source>
        <dbReference type="EMBL" id="PZC71154.1"/>
    </source>
</evidence>
<accession>A0A2W1BBC1</accession>
<dbReference type="AlphaFoldDB" id="A0A2W1BBC1"/>
<dbReference type="SUPFAM" id="SSF52058">
    <property type="entry name" value="L domain-like"/>
    <property type="match status" value="1"/>
</dbReference>
<name>A0A2W1BBC1_HELAM</name>
<organism evidence="1 2">
    <name type="scientific">Helicoverpa armigera</name>
    <name type="common">Cotton bollworm</name>
    <name type="synonym">Heliothis armigera</name>
    <dbReference type="NCBI Taxonomy" id="29058"/>
    <lineage>
        <taxon>Eukaryota</taxon>
        <taxon>Metazoa</taxon>
        <taxon>Ecdysozoa</taxon>
        <taxon>Arthropoda</taxon>
        <taxon>Hexapoda</taxon>
        <taxon>Insecta</taxon>
        <taxon>Pterygota</taxon>
        <taxon>Neoptera</taxon>
        <taxon>Endopterygota</taxon>
        <taxon>Lepidoptera</taxon>
        <taxon>Glossata</taxon>
        <taxon>Ditrysia</taxon>
        <taxon>Noctuoidea</taxon>
        <taxon>Noctuidae</taxon>
        <taxon>Heliothinae</taxon>
        <taxon>Helicoverpa</taxon>
    </lineage>
</organism>
<gene>
    <name evidence="1" type="primary">HaOG214024</name>
    <name evidence="1" type="ORF">B5X24_HaOG214024</name>
</gene>
<reference evidence="1 2" key="1">
    <citation type="journal article" date="2017" name="BMC Biol.">
        <title>Genomic innovations, transcriptional plasticity and gene loss underlying the evolution and divergence of two highly polyphagous and invasive Helicoverpa pest species.</title>
        <authorList>
            <person name="Pearce S.L."/>
            <person name="Clarke D.F."/>
            <person name="East P.D."/>
            <person name="Elfekih S."/>
            <person name="Gordon K.H."/>
            <person name="Jermiin L.S."/>
            <person name="McGaughran A."/>
            <person name="Oakeshott J.G."/>
            <person name="Papanikolaou A."/>
            <person name="Perera O.P."/>
            <person name="Rane R.V."/>
            <person name="Richards S."/>
            <person name="Tay W.T."/>
            <person name="Walsh T.K."/>
            <person name="Anderson A."/>
            <person name="Anderson C.J."/>
            <person name="Asgari S."/>
            <person name="Board P.G."/>
            <person name="Bretschneider A."/>
            <person name="Campbell P.M."/>
            <person name="Chertemps T."/>
            <person name="Christeller J.T."/>
            <person name="Coppin C.W."/>
            <person name="Downes S.J."/>
            <person name="Duan G."/>
            <person name="Farnsworth C.A."/>
            <person name="Good R.T."/>
            <person name="Han L.B."/>
            <person name="Han Y.C."/>
            <person name="Hatje K."/>
            <person name="Horne I."/>
            <person name="Huang Y.P."/>
            <person name="Hughes D.S."/>
            <person name="Jacquin-Joly E."/>
            <person name="James W."/>
            <person name="Jhangiani S."/>
            <person name="Kollmar M."/>
            <person name="Kuwar S.S."/>
            <person name="Li S."/>
            <person name="Liu N.Y."/>
            <person name="Maibeche M.T."/>
            <person name="Miller J.R."/>
            <person name="Montagne N."/>
            <person name="Perry T."/>
            <person name="Qu J."/>
            <person name="Song S.V."/>
            <person name="Sutton G.G."/>
            <person name="Vogel H."/>
            <person name="Walenz B.P."/>
            <person name="Xu W."/>
            <person name="Zhang H.J."/>
            <person name="Zou Z."/>
            <person name="Batterham P."/>
            <person name="Edwards O.R."/>
            <person name="Feyereisen R."/>
            <person name="Gibbs R.A."/>
            <person name="Heckel D.G."/>
            <person name="McGrath A."/>
            <person name="Robin C."/>
            <person name="Scherer S.E."/>
            <person name="Worley K.C."/>
            <person name="Wu Y.D."/>
        </authorList>
    </citation>
    <scope>NUCLEOTIDE SEQUENCE [LARGE SCALE GENOMIC DNA]</scope>
    <source>
        <strain evidence="1">Harm_GR_Male_#8</strain>
        <tissue evidence="1">Whole organism</tissue>
    </source>
</reference>
<keyword evidence="2" id="KW-1185">Reference proteome</keyword>
<dbReference type="InterPro" id="IPR001611">
    <property type="entry name" value="Leu-rich_rpt"/>
</dbReference>
<dbReference type="Proteomes" id="UP000249218">
    <property type="component" value="Unassembled WGS sequence"/>
</dbReference>
<evidence type="ECO:0000313" key="2">
    <source>
        <dbReference type="Proteomes" id="UP000249218"/>
    </source>
</evidence>